<accession>A0A645DLK9</accession>
<protein>
    <submittedName>
        <fullName evidence="1">Uncharacterized protein</fullName>
    </submittedName>
</protein>
<sequence>MPFANGAYETKLNNAVVDALESHYSMVDQALRHEKVFKGLANLLVAEVYRQLREPVSAHATR</sequence>
<proteinExistence type="predicted"/>
<reference evidence="1" key="1">
    <citation type="submission" date="2019-08" db="EMBL/GenBank/DDBJ databases">
        <authorList>
            <person name="Kucharzyk K."/>
            <person name="Murdoch R.W."/>
            <person name="Higgins S."/>
            <person name="Loffler F."/>
        </authorList>
    </citation>
    <scope>NUCLEOTIDE SEQUENCE</scope>
</reference>
<gene>
    <name evidence="1" type="ORF">SDC9_136551</name>
</gene>
<dbReference type="EMBL" id="VSSQ01036862">
    <property type="protein sequence ID" value="MPM89442.1"/>
    <property type="molecule type" value="Genomic_DNA"/>
</dbReference>
<name>A0A645DLK9_9ZZZZ</name>
<organism evidence="1">
    <name type="scientific">bioreactor metagenome</name>
    <dbReference type="NCBI Taxonomy" id="1076179"/>
    <lineage>
        <taxon>unclassified sequences</taxon>
        <taxon>metagenomes</taxon>
        <taxon>ecological metagenomes</taxon>
    </lineage>
</organism>
<comment type="caution">
    <text evidence="1">The sequence shown here is derived from an EMBL/GenBank/DDBJ whole genome shotgun (WGS) entry which is preliminary data.</text>
</comment>
<dbReference type="AlphaFoldDB" id="A0A645DLK9"/>
<evidence type="ECO:0000313" key="1">
    <source>
        <dbReference type="EMBL" id="MPM89442.1"/>
    </source>
</evidence>